<dbReference type="PANTHER" id="PTHR11410:SF0">
    <property type="entry name" value="ATP SYNTHASE SUBUNIT A"/>
    <property type="match status" value="1"/>
</dbReference>
<feature type="transmembrane region" description="Helical" evidence="12">
    <location>
        <begin position="171"/>
        <end position="194"/>
    </location>
</feature>
<sequence>MTAAYFDQFNIVSLITIRAPFLGDFAVSFTNSSLMMLSVITVFWLLFKGEKIIPTRWQLIMELMHSVIRTMIRDNLGKEGAKYFPFVLCLFIFIVLLNVFGLFPYVFTPTVHIIVTFGLSLSILIGVTIIGLFKFRANFMSLFVPGGAPLALAPFLVLIETISYLSRAISLGVRLAANLSAGHLLFAILSGFTFDMLTNGLALLSVFPMLIMIFITLLEMAVAVIQAYVFCLLTTIYLGDTVALH</sequence>
<evidence type="ECO:0000256" key="7">
    <source>
        <dbReference type="ARBA" id="ARBA00022989"/>
    </source>
</evidence>
<feature type="transmembrane region" description="Helical" evidence="12">
    <location>
        <begin position="142"/>
        <end position="165"/>
    </location>
</feature>
<comment type="subcellular location">
    <subcellularLocation>
        <location evidence="1 11">Mitochondrion inner membrane</location>
        <topology evidence="1 11">Multi-pass membrane protein</topology>
    </subcellularLocation>
</comment>
<dbReference type="InterPro" id="IPR045083">
    <property type="entry name" value="ATP_synth_F0_asu_bact/mt"/>
</dbReference>
<keyword evidence="8" id="KW-0406">Ion transport</keyword>
<feature type="transmembrane region" description="Helical" evidence="12">
    <location>
        <begin position="83"/>
        <end position="107"/>
    </location>
</feature>
<feature type="transmembrane region" description="Helical" evidence="12">
    <location>
        <begin position="25"/>
        <end position="47"/>
    </location>
</feature>
<keyword evidence="4" id="KW-0138">CF(0)</keyword>
<keyword evidence="6" id="KW-0375">Hydrogen ion transport</keyword>
<dbReference type="Pfam" id="PF00119">
    <property type="entry name" value="ATP-synt_A"/>
    <property type="match status" value="1"/>
</dbReference>
<dbReference type="InterPro" id="IPR035908">
    <property type="entry name" value="F0_ATP_A_sf"/>
</dbReference>
<keyword evidence="10" id="KW-0066">ATP synthesis</keyword>
<accession>E7DNH6</accession>
<proteinExistence type="inferred from homology"/>
<keyword evidence="13" id="KW-0496">Mitochondrion</keyword>
<dbReference type="NCBIfam" id="NF004482">
    <property type="entry name" value="PRK05815.2-4"/>
    <property type="match status" value="1"/>
</dbReference>
<keyword evidence="3" id="KW-0813">Transport</keyword>
<organism evidence="13">
    <name type="scientific">Oscarella tuberculata</name>
    <dbReference type="NCBI Taxonomy" id="252962"/>
    <lineage>
        <taxon>Eukaryota</taxon>
        <taxon>Metazoa</taxon>
        <taxon>Porifera</taxon>
        <taxon>Homoscleromorpha</taxon>
        <taxon>Homosclerophorida</taxon>
        <taxon>Oscarellidae</taxon>
        <taxon>Oscarella</taxon>
    </lineage>
</organism>
<keyword evidence="7 12" id="KW-1133">Transmembrane helix</keyword>
<gene>
    <name evidence="13" type="primary">atp6</name>
</gene>
<dbReference type="GeneID" id="10080261"/>
<evidence type="ECO:0000256" key="8">
    <source>
        <dbReference type="ARBA" id="ARBA00023065"/>
    </source>
</evidence>
<evidence type="ECO:0000313" key="14">
    <source>
        <dbReference type="EMBL" id="AFX73475.1"/>
    </source>
</evidence>
<evidence type="ECO:0000256" key="5">
    <source>
        <dbReference type="ARBA" id="ARBA00022692"/>
    </source>
</evidence>
<dbReference type="EMBL" id="HQ269353">
    <property type="protein sequence ID" value="ADO51393.1"/>
    <property type="molecule type" value="Genomic_DNA"/>
</dbReference>
<dbReference type="SUPFAM" id="SSF81336">
    <property type="entry name" value="F1F0 ATP synthase subunit A"/>
    <property type="match status" value="1"/>
</dbReference>
<dbReference type="FunFam" id="1.20.120.220:FF:000003">
    <property type="entry name" value="ATP synthase subunit a"/>
    <property type="match status" value="1"/>
</dbReference>
<dbReference type="PANTHER" id="PTHR11410">
    <property type="entry name" value="ATP SYNTHASE SUBUNIT A"/>
    <property type="match status" value="1"/>
</dbReference>
<keyword evidence="9 12" id="KW-0472">Membrane</keyword>
<dbReference type="GO" id="GO:0046933">
    <property type="term" value="F:proton-transporting ATP synthase activity, rotational mechanism"/>
    <property type="evidence" value="ECO:0007669"/>
    <property type="project" value="TreeGrafter"/>
</dbReference>
<dbReference type="RefSeq" id="YP_004123648.1">
    <property type="nucleotide sequence ID" value="NC_014888.1"/>
</dbReference>
<dbReference type="PROSITE" id="PS00449">
    <property type="entry name" value="ATPASE_A"/>
    <property type="match status" value="1"/>
</dbReference>
<feature type="transmembrane region" description="Helical" evidence="12">
    <location>
        <begin position="201"/>
        <end position="218"/>
    </location>
</feature>
<dbReference type="HAMAP" id="MF_01393">
    <property type="entry name" value="ATP_synth_a_bact"/>
    <property type="match status" value="1"/>
</dbReference>
<evidence type="ECO:0000256" key="4">
    <source>
        <dbReference type="ARBA" id="ARBA00022547"/>
    </source>
</evidence>
<dbReference type="GO" id="GO:0005743">
    <property type="term" value="C:mitochondrial inner membrane"/>
    <property type="evidence" value="ECO:0007669"/>
    <property type="project" value="UniProtKB-SubCell"/>
</dbReference>
<evidence type="ECO:0000256" key="12">
    <source>
        <dbReference type="SAM" id="Phobius"/>
    </source>
</evidence>
<feature type="transmembrane region" description="Helical" evidence="12">
    <location>
        <begin position="113"/>
        <end position="135"/>
    </location>
</feature>
<dbReference type="GO" id="GO:0016787">
    <property type="term" value="F:hydrolase activity"/>
    <property type="evidence" value="ECO:0007669"/>
    <property type="project" value="UniProtKB-KW"/>
</dbReference>
<evidence type="ECO:0000256" key="11">
    <source>
        <dbReference type="RuleBase" id="RU004450"/>
    </source>
</evidence>
<evidence type="ECO:0000256" key="9">
    <source>
        <dbReference type="ARBA" id="ARBA00023136"/>
    </source>
</evidence>
<evidence type="ECO:0000256" key="1">
    <source>
        <dbReference type="ARBA" id="ARBA00004448"/>
    </source>
</evidence>
<dbReference type="AlphaFoldDB" id="E7DNH6"/>
<dbReference type="InterPro" id="IPR023011">
    <property type="entry name" value="ATP_synth_F0_asu_AS"/>
</dbReference>
<dbReference type="GO" id="GO:0045259">
    <property type="term" value="C:proton-transporting ATP synthase complex"/>
    <property type="evidence" value="ECO:0007669"/>
    <property type="project" value="UniProtKB-KW"/>
</dbReference>
<protein>
    <recommendedName>
        <fullName evidence="11">ATP synthase subunit a</fullName>
    </recommendedName>
</protein>
<evidence type="ECO:0000256" key="6">
    <source>
        <dbReference type="ARBA" id="ARBA00022781"/>
    </source>
</evidence>
<reference evidence="14" key="2">
    <citation type="journal article" date="2013" name="PLoS ONE">
        <title>Systematics and molecular phylogeny of the family oscarellidae (homoscleromorpha) with description of two new oscarella species.</title>
        <authorList>
            <person name="Gazave E."/>
            <person name="Lavrov D.V."/>
            <person name="Cabrol J."/>
            <person name="Renard E."/>
            <person name="Rocher C."/>
            <person name="Vacelet J."/>
            <person name="Adamska M."/>
            <person name="Borchiellini C."/>
            <person name="Ereskovsky A.V."/>
        </authorList>
    </citation>
    <scope>NUCLEOTIDE SEQUENCE</scope>
    <source>
        <strain evidence="14">Morpha yellow</strain>
    </source>
</reference>
<dbReference type="EMBL" id="JX963640">
    <property type="protein sequence ID" value="AFX73475.1"/>
    <property type="molecule type" value="Genomic_DNA"/>
</dbReference>
<evidence type="ECO:0000256" key="3">
    <source>
        <dbReference type="ARBA" id="ARBA00022448"/>
    </source>
</evidence>
<dbReference type="PRINTS" id="PR00123">
    <property type="entry name" value="ATPASEA"/>
</dbReference>
<reference evidence="13" key="1">
    <citation type="journal article" date="2010" name="PLoS ONE">
        <title>Molecular phylogeny restores the supra-generic subdivision of homoscleromorph sponges (Porifera, Homoscleromorpha).</title>
        <authorList>
            <person name="Gazave E."/>
            <person name="Lapebie P."/>
            <person name="Renard E."/>
            <person name="Vacelet J."/>
            <person name="Rocher C."/>
            <person name="Ereskovsky A.V."/>
            <person name="Lavrov D.V."/>
            <person name="Borchiellini C."/>
        </authorList>
    </citation>
    <scope>NUCLEOTIDE SEQUENCE</scope>
    <source>
        <strain evidence="13">DL004</strain>
    </source>
</reference>
<evidence type="ECO:0000256" key="2">
    <source>
        <dbReference type="ARBA" id="ARBA00006810"/>
    </source>
</evidence>
<dbReference type="CDD" id="cd00310">
    <property type="entry name" value="ATP-synt_Fo_a_6"/>
    <property type="match status" value="1"/>
</dbReference>
<geneLocation type="mitochondrion" evidence="13"/>
<evidence type="ECO:0000256" key="10">
    <source>
        <dbReference type="ARBA" id="ARBA00023310"/>
    </source>
</evidence>
<name>E7DNH6_9METZ</name>
<comment type="similarity">
    <text evidence="2">Belongs to the ATPase A chain family.</text>
</comment>
<dbReference type="InterPro" id="IPR000568">
    <property type="entry name" value="ATP_synth_F0_asu"/>
</dbReference>
<keyword evidence="5 12" id="KW-0812">Transmembrane</keyword>
<keyword evidence="13" id="KW-0378">Hydrolase</keyword>
<feature type="transmembrane region" description="Helical" evidence="12">
    <location>
        <begin position="224"/>
        <end position="244"/>
    </location>
</feature>
<evidence type="ECO:0000313" key="13">
    <source>
        <dbReference type="EMBL" id="ADO51393.1"/>
    </source>
</evidence>
<dbReference type="NCBIfam" id="TIGR01131">
    <property type="entry name" value="ATP_synt_6_or_A"/>
    <property type="match status" value="1"/>
</dbReference>
<dbReference type="Gene3D" id="1.20.120.220">
    <property type="entry name" value="ATP synthase, F0 complex, subunit A"/>
    <property type="match status" value="1"/>
</dbReference>